<name>A0A1G2LVW8_9BACT</name>
<dbReference type="Proteomes" id="UP000178116">
    <property type="component" value="Unassembled WGS sequence"/>
</dbReference>
<sequence length="206" mass="23520">NSWGGHNSVSGRGSDLDQTEHIIREIPALFKDMGISTVLDIPCGDFNWMRNIDLSGIKYIGADIVKEIVKNNKNQYEKNNVSFRHMNLIEDTLPQVDLILIRDCLVHMSYDDIFKLLNNVCNSMSQYLLTTSFTDRQDNKDIITGEWRPLNLQIAPFSLPKPIRIINEKCTQGKSSYTDKSLGLWKISDIAKILKNIESAKKECLE</sequence>
<dbReference type="InterPro" id="IPR029063">
    <property type="entry name" value="SAM-dependent_MTases_sf"/>
</dbReference>
<evidence type="ECO:0000313" key="3">
    <source>
        <dbReference type="Proteomes" id="UP000178116"/>
    </source>
</evidence>
<gene>
    <name evidence="2" type="ORF">A3A10_00055</name>
</gene>
<accession>A0A1G2LVW8</accession>
<dbReference type="Gene3D" id="3.40.50.150">
    <property type="entry name" value="Vaccinia Virus protein VP39"/>
    <property type="match status" value="1"/>
</dbReference>
<protein>
    <recommendedName>
        <fullName evidence="1">Methyltransferase domain-containing protein</fullName>
    </recommendedName>
</protein>
<dbReference type="SUPFAM" id="SSF53335">
    <property type="entry name" value="S-adenosyl-L-methionine-dependent methyltransferases"/>
    <property type="match status" value="1"/>
</dbReference>
<evidence type="ECO:0000313" key="2">
    <source>
        <dbReference type="EMBL" id="OHA15780.1"/>
    </source>
</evidence>
<dbReference type="EMBL" id="MHRA01000011">
    <property type="protein sequence ID" value="OHA15780.1"/>
    <property type="molecule type" value="Genomic_DNA"/>
</dbReference>
<dbReference type="Pfam" id="PF13649">
    <property type="entry name" value="Methyltransf_25"/>
    <property type="match status" value="1"/>
</dbReference>
<dbReference type="AlphaFoldDB" id="A0A1G2LVW8"/>
<evidence type="ECO:0000259" key="1">
    <source>
        <dbReference type="Pfam" id="PF13649"/>
    </source>
</evidence>
<feature type="domain" description="Methyltransferase" evidence="1">
    <location>
        <begin position="38"/>
        <end position="122"/>
    </location>
</feature>
<feature type="non-terminal residue" evidence="2">
    <location>
        <position position="1"/>
    </location>
</feature>
<organism evidence="2 3">
    <name type="scientific">Candidatus Tagabacteria bacterium RIFCSPLOWO2_01_FULL_42_9</name>
    <dbReference type="NCBI Taxonomy" id="1802296"/>
    <lineage>
        <taxon>Bacteria</taxon>
        <taxon>Candidatus Tagaibacteriota</taxon>
    </lineage>
</organism>
<proteinExistence type="predicted"/>
<dbReference type="InterPro" id="IPR041698">
    <property type="entry name" value="Methyltransf_25"/>
</dbReference>
<comment type="caution">
    <text evidence="2">The sequence shown here is derived from an EMBL/GenBank/DDBJ whole genome shotgun (WGS) entry which is preliminary data.</text>
</comment>
<reference evidence="2 3" key="1">
    <citation type="journal article" date="2016" name="Nat. Commun.">
        <title>Thousands of microbial genomes shed light on interconnected biogeochemical processes in an aquifer system.</title>
        <authorList>
            <person name="Anantharaman K."/>
            <person name="Brown C.T."/>
            <person name="Hug L.A."/>
            <person name="Sharon I."/>
            <person name="Castelle C.J."/>
            <person name="Probst A.J."/>
            <person name="Thomas B.C."/>
            <person name="Singh A."/>
            <person name="Wilkins M.J."/>
            <person name="Karaoz U."/>
            <person name="Brodie E.L."/>
            <person name="Williams K.H."/>
            <person name="Hubbard S.S."/>
            <person name="Banfield J.F."/>
        </authorList>
    </citation>
    <scope>NUCLEOTIDE SEQUENCE [LARGE SCALE GENOMIC DNA]</scope>
</reference>